<evidence type="ECO:0000256" key="1">
    <source>
        <dbReference type="ARBA" id="ARBA00022448"/>
    </source>
</evidence>
<dbReference type="SUPFAM" id="SSF52540">
    <property type="entry name" value="P-loop containing nucleoside triphosphate hydrolases"/>
    <property type="match status" value="1"/>
</dbReference>
<dbReference type="Pfam" id="PF00005">
    <property type="entry name" value="ABC_tran"/>
    <property type="match status" value="1"/>
</dbReference>
<dbReference type="InterPro" id="IPR051782">
    <property type="entry name" value="ABC_Transporter_VariousFunc"/>
</dbReference>
<dbReference type="InterPro" id="IPR003439">
    <property type="entry name" value="ABC_transporter-like_ATP-bd"/>
</dbReference>
<proteinExistence type="predicted"/>
<dbReference type="PANTHER" id="PTHR42939:SF3">
    <property type="entry name" value="ABC TRANSPORTER ATP-BINDING COMPONENT"/>
    <property type="match status" value="1"/>
</dbReference>
<dbReference type="Gene3D" id="3.40.50.300">
    <property type="entry name" value="P-loop containing nucleotide triphosphate hydrolases"/>
    <property type="match status" value="1"/>
</dbReference>
<organism evidence="5 6">
    <name type="scientific">Romboutsia faecis</name>
    <dbReference type="NCBI Taxonomy" id="2764597"/>
    <lineage>
        <taxon>Bacteria</taxon>
        <taxon>Bacillati</taxon>
        <taxon>Bacillota</taxon>
        <taxon>Clostridia</taxon>
        <taxon>Peptostreptococcales</taxon>
        <taxon>Peptostreptococcaceae</taxon>
        <taxon>Romboutsia</taxon>
    </lineage>
</organism>
<evidence type="ECO:0000259" key="4">
    <source>
        <dbReference type="PROSITE" id="PS50893"/>
    </source>
</evidence>
<comment type="caution">
    <text evidence="5">The sequence shown here is derived from an EMBL/GenBank/DDBJ whole genome shotgun (WGS) entry which is preliminary data.</text>
</comment>
<keyword evidence="6" id="KW-1185">Reference proteome</keyword>
<dbReference type="RefSeq" id="WP_153925860.1">
    <property type="nucleotide sequence ID" value="NZ_JACRWE010000001.1"/>
</dbReference>
<feature type="domain" description="ABC transporter" evidence="4">
    <location>
        <begin position="2"/>
        <end position="227"/>
    </location>
</feature>
<dbReference type="Proteomes" id="UP000609849">
    <property type="component" value="Unassembled WGS sequence"/>
</dbReference>
<dbReference type="InterPro" id="IPR027417">
    <property type="entry name" value="P-loop_NTPase"/>
</dbReference>
<dbReference type="EMBL" id="JACRWE010000001">
    <property type="protein sequence ID" value="MBC5995773.1"/>
    <property type="molecule type" value="Genomic_DNA"/>
</dbReference>
<reference evidence="5 6" key="1">
    <citation type="submission" date="2020-08" db="EMBL/GenBank/DDBJ databases">
        <authorList>
            <person name="Liu C."/>
            <person name="Sun Q."/>
        </authorList>
    </citation>
    <scope>NUCLEOTIDE SEQUENCE [LARGE SCALE GENOMIC DNA]</scope>
    <source>
        <strain evidence="5 6">NSJ-18</strain>
    </source>
</reference>
<keyword evidence="1" id="KW-0813">Transport</keyword>
<evidence type="ECO:0000313" key="6">
    <source>
        <dbReference type="Proteomes" id="UP000609849"/>
    </source>
</evidence>
<dbReference type="SMART" id="SM00382">
    <property type="entry name" value="AAA"/>
    <property type="match status" value="1"/>
</dbReference>
<dbReference type="GO" id="GO:0005524">
    <property type="term" value="F:ATP binding"/>
    <property type="evidence" value="ECO:0007669"/>
    <property type="project" value="UniProtKB-KW"/>
</dbReference>
<evidence type="ECO:0000256" key="2">
    <source>
        <dbReference type="ARBA" id="ARBA00022741"/>
    </source>
</evidence>
<evidence type="ECO:0000313" key="5">
    <source>
        <dbReference type="EMBL" id="MBC5995773.1"/>
    </source>
</evidence>
<dbReference type="InterPro" id="IPR017871">
    <property type="entry name" value="ABC_transporter-like_CS"/>
</dbReference>
<dbReference type="CDD" id="cd03230">
    <property type="entry name" value="ABC_DR_subfamily_A"/>
    <property type="match status" value="1"/>
</dbReference>
<dbReference type="PROSITE" id="PS50893">
    <property type="entry name" value="ABC_TRANSPORTER_2"/>
    <property type="match status" value="1"/>
</dbReference>
<evidence type="ECO:0000256" key="3">
    <source>
        <dbReference type="ARBA" id="ARBA00022840"/>
    </source>
</evidence>
<dbReference type="PANTHER" id="PTHR42939">
    <property type="entry name" value="ABC TRANSPORTER ATP-BINDING PROTEIN ALBC-RELATED"/>
    <property type="match status" value="1"/>
</dbReference>
<protein>
    <submittedName>
        <fullName evidence="5">ABC transporter ATP-binding protein</fullName>
    </submittedName>
</protein>
<gene>
    <name evidence="5" type="ORF">H8923_03280</name>
</gene>
<keyword evidence="3 5" id="KW-0067">ATP-binding</keyword>
<dbReference type="PROSITE" id="PS00211">
    <property type="entry name" value="ABC_TRANSPORTER_1"/>
    <property type="match status" value="1"/>
</dbReference>
<dbReference type="InterPro" id="IPR003593">
    <property type="entry name" value="AAA+_ATPase"/>
</dbReference>
<accession>A0ABR7JLI3</accession>
<keyword evidence="2" id="KW-0547">Nucleotide-binding</keyword>
<sequence length="284" mass="32656">MLKIKNLNKDLGSFKLKNISLQLPEGYIMGLIGPNGSGKTTLIKLIMGLVDYDIGDIKIFGKNVEDSPEEIKNKIGFVYDSLNFYPHVTVKDFKNISNYFYKDFKKSKFDEYLTKFNINEKLKIENLSKGQSAKLMLANALSHNAKLLILDEPTAGLDPIVRKEVLMYLQEFIEGENTSVLICTHNTEDLDRIADYITFINKGEIVFSKDKESLKEEYRIVRGSKEDLEGLSTMISVNHKKYYSEALIKIDSEESYKAMLKSVGEDNIKIPNIEEFMYYYTKRL</sequence>
<name>A0ABR7JLI3_9FIRM</name>